<comment type="caution">
    <text evidence="1">The sequence shown here is derived from an EMBL/GenBank/DDBJ whole genome shotgun (WGS) entry which is preliminary data.</text>
</comment>
<dbReference type="EMBL" id="CM037159">
    <property type="protein sequence ID" value="KAH7867191.1"/>
    <property type="molecule type" value="Genomic_DNA"/>
</dbReference>
<reference evidence="1 2" key="1">
    <citation type="journal article" date="2021" name="Hortic Res">
        <title>High-quality reference genome and annotation aids understanding of berry development for evergreen blueberry (Vaccinium darrowii).</title>
        <authorList>
            <person name="Yu J."/>
            <person name="Hulse-Kemp A.M."/>
            <person name="Babiker E."/>
            <person name="Staton M."/>
        </authorList>
    </citation>
    <scope>NUCLEOTIDE SEQUENCE [LARGE SCALE GENOMIC DNA]</scope>
    <source>
        <strain evidence="2">cv. NJ 8807/NJ 8810</strain>
        <tissue evidence="1">Young leaf</tissue>
    </source>
</reference>
<organism evidence="1 2">
    <name type="scientific">Vaccinium darrowii</name>
    <dbReference type="NCBI Taxonomy" id="229202"/>
    <lineage>
        <taxon>Eukaryota</taxon>
        <taxon>Viridiplantae</taxon>
        <taxon>Streptophyta</taxon>
        <taxon>Embryophyta</taxon>
        <taxon>Tracheophyta</taxon>
        <taxon>Spermatophyta</taxon>
        <taxon>Magnoliopsida</taxon>
        <taxon>eudicotyledons</taxon>
        <taxon>Gunneridae</taxon>
        <taxon>Pentapetalae</taxon>
        <taxon>asterids</taxon>
        <taxon>Ericales</taxon>
        <taxon>Ericaceae</taxon>
        <taxon>Vaccinioideae</taxon>
        <taxon>Vaccinieae</taxon>
        <taxon>Vaccinium</taxon>
    </lineage>
</organism>
<protein>
    <submittedName>
        <fullName evidence="1">Uncharacterized protein</fullName>
    </submittedName>
</protein>
<proteinExistence type="predicted"/>
<sequence>MNQLSTTMNLLFMLCGCLAFALLVHGQAQSGSFISIDCGYNGSDYNDYGTISYTSDEGCVDTGTNYNISPDYALSLQRSNLRSFPKGIKNCYTIKSEQAKGNKYLIRAIFTYGPYGNYDSKNDPPEFDLYLDGDHWTTIKIEAASDNLFAEIIHVPATAYIHVCLVNTGLGTPFISALELRPLNNSIYQVEHGSLKLFTRIDVGSTTNDTVRYGLASIESRNVR</sequence>
<name>A0ACB7ZNU4_9ERIC</name>
<gene>
    <name evidence="1" type="ORF">Vadar_030250</name>
</gene>
<evidence type="ECO:0000313" key="1">
    <source>
        <dbReference type="EMBL" id="KAH7867191.1"/>
    </source>
</evidence>
<dbReference type="Proteomes" id="UP000828048">
    <property type="component" value="Chromosome 9"/>
</dbReference>
<evidence type="ECO:0000313" key="2">
    <source>
        <dbReference type="Proteomes" id="UP000828048"/>
    </source>
</evidence>
<keyword evidence="2" id="KW-1185">Reference proteome</keyword>
<accession>A0ACB7ZNU4</accession>